<accession>A0A558CRD9</accession>
<dbReference type="AlphaFoldDB" id="A0A558CRD9"/>
<reference evidence="1 2" key="1">
    <citation type="submission" date="2019-07" db="EMBL/GenBank/DDBJ databases">
        <title>The pathways for chlorine oxyanion respiration interact through the shared metabolite chlorate.</title>
        <authorList>
            <person name="Barnum T.P."/>
            <person name="Cheng Y."/>
            <person name="Hill K.A."/>
            <person name="Lucas L.N."/>
            <person name="Carlson H.K."/>
            <person name="Coates J.D."/>
        </authorList>
    </citation>
    <scope>NUCLEOTIDE SEQUENCE [LARGE SCALE GENOMIC DNA]</scope>
    <source>
        <strain evidence="1">BK-3</strain>
    </source>
</reference>
<sequence length="90" mass="10147">MLCWPGWVIAAPVASCHLHHPSAGDRQSPRRQLETYPTYEACEQGNRWRYSGLGRCHCGFGNLARIQEFFQERSMPMPGMPGESGRGELP</sequence>
<protein>
    <submittedName>
        <fullName evidence="1">Uncharacterized protein</fullName>
    </submittedName>
</protein>
<dbReference type="EMBL" id="VMRY01000097">
    <property type="protein sequence ID" value="TVT51321.1"/>
    <property type="molecule type" value="Genomic_DNA"/>
</dbReference>
<evidence type="ECO:0000313" key="1">
    <source>
        <dbReference type="EMBL" id="TVT51321.1"/>
    </source>
</evidence>
<comment type="caution">
    <text evidence="1">The sequence shown here is derived from an EMBL/GenBank/DDBJ whole genome shotgun (WGS) entry which is preliminary data.</text>
</comment>
<evidence type="ECO:0000313" key="2">
    <source>
        <dbReference type="Proteomes" id="UP000317355"/>
    </source>
</evidence>
<organism evidence="1 2">
    <name type="scientific">Sedimenticola thiotaurini</name>
    <dbReference type="NCBI Taxonomy" id="1543721"/>
    <lineage>
        <taxon>Bacteria</taxon>
        <taxon>Pseudomonadati</taxon>
        <taxon>Pseudomonadota</taxon>
        <taxon>Gammaproteobacteria</taxon>
        <taxon>Chromatiales</taxon>
        <taxon>Sedimenticolaceae</taxon>
        <taxon>Sedimenticola</taxon>
    </lineage>
</organism>
<proteinExistence type="predicted"/>
<gene>
    <name evidence="1" type="ORF">FHK82_16105</name>
</gene>
<dbReference type="Proteomes" id="UP000317355">
    <property type="component" value="Unassembled WGS sequence"/>
</dbReference>
<name>A0A558CRD9_9GAMM</name>